<evidence type="ECO:0000313" key="2">
    <source>
        <dbReference type="Proteomes" id="UP001147747"/>
    </source>
</evidence>
<name>A0A9W9VP23_9EURO</name>
<comment type="caution">
    <text evidence="1">The sequence shown here is derived from an EMBL/GenBank/DDBJ whole genome shotgun (WGS) entry which is preliminary data.</text>
</comment>
<accession>A0A9W9VP23</accession>
<gene>
    <name evidence="1" type="ORF">N7509_009165</name>
</gene>
<dbReference type="AlphaFoldDB" id="A0A9W9VP23"/>
<keyword evidence="2" id="KW-1185">Reference proteome</keyword>
<reference evidence="1" key="1">
    <citation type="submission" date="2022-12" db="EMBL/GenBank/DDBJ databases">
        <authorList>
            <person name="Petersen C."/>
        </authorList>
    </citation>
    <scope>NUCLEOTIDE SEQUENCE</scope>
    <source>
        <strain evidence="1">IBT 29677</strain>
    </source>
</reference>
<evidence type="ECO:0000313" key="1">
    <source>
        <dbReference type="EMBL" id="KAJ5386624.1"/>
    </source>
</evidence>
<dbReference type="OrthoDB" id="4355999at2759"/>
<sequence>MLESNSDLNIDEINLIGTAIDVMDEQVNLLKDQPGRSLKALTAFKELLSKVIDLLRERREARDLAEPSSKSPEWIEAVWENFNKAVDEHASESEDPDGVRDIYNDLIDQFILEGQERCMISKRSDPRRSLKVLVVVEDLTRGLIKLRNTPP</sequence>
<dbReference type="EMBL" id="JAPZBU010000009">
    <property type="protein sequence ID" value="KAJ5386624.1"/>
    <property type="molecule type" value="Genomic_DNA"/>
</dbReference>
<proteinExistence type="predicted"/>
<dbReference type="GeneID" id="81372782"/>
<reference evidence="1" key="2">
    <citation type="journal article" date="2023" name="IMA Fungus">
        <title>Comparative genomic study of the Penicillium genus elucidates a diverse pangenome and 15 lateral gene transfer events.</title>
        <authorList>
            <person name="Petersen C."/>
            <person name="Sorensen T."/>
            <person name="Nielsen M.R."/>
            <person name="Sondergaard T.E."/>
            <person name="Sorensen J.L."/>
            <person name="Fitzpatrick D.A."/>
            <person name="Frisvad J.C."/>
            <person name="Nielsen K.L."/>
        </authorList>
    </citation>
    <scope>NUCLEOTIDE SEQUENCE</scope>
    <source>
        <strain evidence="1">IBT 29677</strain>
    </source>
</reference>
<dbReference type="RefSeq" id="XP_056484422.1">
    <property type="nucleotide sequence ID" value="XM_056633802.1"/>
</dbReference>
<protein>
    <submittedName>
        <fullName evidence="1">Uncharacterized protein</fullName>
    </submittedName>
</protein>
<dbReference type="Proteomes" id="UP001147747">
    <property type="component" value="Unassembled WGS sequence"/>
</dbReference>
<organism evidence="1 2">
    <name type="scientific">Penicillium cosmopolitanum</name>
    <dbReference type="NCBI Taxonomy" id="1131564"/>
    <lineage>
        <taxon>Eukaryota</taxon>
        <taxon>Fungi</taxon>
        <taxon>Dikarya</taxon>
        <taxon>Ascomycota</taxon>
        <taxon>Pezizomycotina</taxon>
        <taxon>Eurotiomycetes</taxon>
        <taxon>Eurotiomycetidae</taxon>
        <taxon>Eurotiales</taxon>
        <taxon>Aspergillaceae</taxon>
        <taxon>Penicillium</taxon>
    </lineage>
</organism>